<dbReference type="Gene3D" id="2.60.40.1450">
    <property type="entry name" value="LAG1, DNA binding domain"/>
    <property type="match status" value="1"/>
</dbReference>
<sequence>MSISSLIDAENEQLKKNQTNDGKSTPLTPQDTTLNAPLPFSGGLTLPSAPIAFPPTTDLIPFPRLSSLPSPPHGSMFSNSFPLPSVNQAVGDVDRTRSSPPPRHSPPPLVTSSTTPNKRKWDSNNDDSRSAKMRRSIDEMLRMQNSMSIDANYQQFESHASSQSIIKNEPSPSPSRQPPNSFQMTTITCLHAAVAQKSYGSEKRFLCPPPVVIVRQPNSSLHGKPELAMSVVCETGDRPMEQKTMLDENMKGTFKYLHVSGTAKAKQFSLKLKVYNKNSNIPYAIFDSAPVTIISKPSKKTAKARNVSSCILSGTPISLFNRINSQTVRTKYMGIENGHLCAKNSSWAPFIIDVISSPTPLLPSNNSPKSNGKGCQNASSSPTSSPSTATPITYGSEIIITDTATGISSDRLIIRKVEKGRIAQSACGPVSQMQKIALQHVGTSCQNSYLSAAGPITMDSPQSQDQCTVSGASPYLGYQPSRLVHMHTVDSSKRDIDSFAIHHNINNADVNDVITSSIVEEVDDYLCWTIVGISQFQHTHFESFPTSDSSSNNNSQSGSSTNHPTTPFPTLTSNPVYTSNNTIELSVANFYHDASLHQLSSQPQQPMEVWLGQYGSLKTLEELLRASAINKTENREFVEYPLLFVRVDGVCYHSGKYIVCEKINNSHHVKTTTTTTAIKSRGGESMRDSSNWEIRLA</sequence>
<dbReference type="Pfam" id="PF09271">
    <property type="entry name" value="LAG1-DNAbind"/>
    <property type="match status" value="2"/>
</dbReference>
<accession>A0A9N8Z509</accession>
<evidence type="ECO:0000256" key="2">
    <source>
        <dbReference type="ARBA" id="ARBA00009704"/>
    </source>
</evidence>
<dbReference type="OrthoDB" id="5600360at2759"/>
<evidence type="ECO:0000259" key="9">
    <source>
        <dbReference type="SMART" id="SM01268"/>
    </source>
</evidence>
<keyword evidence="3" id="KW-0805">Transcription regulation</keyword>
<dbReference type="InterPro" id="IPR037095">
    <property type="entry name" value="RBP-J/Cbf11_DNA-bd_sf"/>
</dbReference>
<evidence type="ECO:0000256" key="1">
    <source>
        <dbReference type="ARBA" id="ARBA00004123"/>
    </source>
</evidence>
<feature type="compositionally biased region" description="Polar residues" evidence="7">
    <location>
        <begin position="563"/>
        <end position="573"/>
    </location>
</feature>
<feature type="region of interest" description="Disordered" evidence="7">
    <location>
        <begin position="79"/>
        <end position="131"/>
    </location>
</feature>
<dbReference type="SUPFAM" id="SSF49417">
    <property type="entry name" value="p53-like transcription factors"/>
    <property type="match status" value="1"/>
</dbReference>
<comment type="subcellular location">
    <subcellularLocation>
        <location evidence="1">Nucleus</location>
    </subcellularLocation>
</comment>
<dbReference type="GO" id="GO:0001228">
    <property type="term" value="F:DNA-binding transcription activator activity, RNA polymerase II-specific"/>
    <property type="evidence" value="ECO:0007669"/>
    <property type="project" value="InterPro"/>
</dbReference>
<evidence type="ECO:0000256" key="7">
    <source>
        <dbReference type="SAM" id="MobiDB-lite"/>
    </source>
</evidence>
<dbReference type="SMART" id="SM01268">
    <property type="entry name" value="BTD"/>
    <property type="match status" value="1"/>
</dbReference>
<evidence type="ECO:0000256" key="3">
    <source>
        <dbReference type="ARBA" id="ARBA00023015"/>
    </source>
</evidence>
<protein>
    <submittedName>
        <fullName evidence="10">1950_t:CDS:1</fullName>
    </submittedName>
</protein>
<dbReference type="InterPro" id="IPR040159">
    <property type="entry name" value="CLS_fam"/>
</dbReference>
<feature type="compositionally biased region" description="Polar residues" evidence="7">
    <location>
        <begin position="79"/>
        <end position="88"/>
    </location>
</feature>
<feature type="region of interest" description="Disordered" evidence="7">
    <location>
        <begin position="543"/>
        <end position="573"/>
    </location>
</feature>
<dbReference type="InterPro" id="IPR036358">
    <property type="entry name" value="BTD_sf"/>
</dbReference>
<dbReference type="SUPFAM" id="SSF110217">
    <property type="entry name" value="DNA-binding protein LAG-1 (CSL)"/>
    <property type="match status" value="1"/>
</dbReference>
<feature type="domain" description="RBP-J/Cbf11/Cbf12 DNA binding" evidence="8">
    <location>
        <begin position="186"/>
        <end position="308"/>
    </location>
</feature>
<feature type="domain" description="Beta-trefoil DNA-binding" evidence="9">
    <location>
        <begin position="309"/>
        <end position="528"/>
    </location>
</feature>
<dbReference type="GO" id="GO:0005634">
    <property type="term" value="C:nucleus"/>
    <property type="evidence" value="ECO:0007669"/>
    <property type="project" value="UniProtKB-SubCell"/>
</dbReference>
<dbReference type="InterPro" id="IPR008967">
    <property type="entry name" value="p53-like_TF_DNA-bd_sf"/>
</dbReference>
<dbReference type="Gene3D" id="2.80.10.50">
    <property type="match status" value="1"/>
</dbReference>
<dbReference type="EMBL" id="CAJVPL010000249">
    <property type="protein sequence ID" value="CAG8473142.1"/>
    <property type="molecule type" value="Genomic_DNA"/>
</dbReference>
<feature type="region of interest" description="Disordered" evidence="7">
    <location>
        <begin position="363"/>
        <end position="390"/>
    </location>
</feature>
<dbReference type="Proteomes" id="UP000789831">
    <property type="component" value="Unassembled WGS sequence"/>
</dbReference>
<feature type="compositionally biased region" description="Low complexity" evidence="7">
    <location>
        <begin position="547"/>
        <end position="562"/>
    </location>
</feature>
<dbReference type="PANTHER" id="PTHR10665">
    <property type="entry name" value="RECOMBINING BINDING PROTEIN SUPPRESSOR OF HAIRLESS"/>
    <property type="match status" value="1"/>
</dbReference>
<comment type="similarity">
    <text evidence="2">Belongs to the Su(H) family.</text>
</comment>
<proteinExistence type="inferred from homology"/>
<evidence type="ECO:0000256" key="5">
    <source>
        <dbReference type="ARBA" id="ARBA00023163"/>
    </source>
</evidence>
<keyword evidence="6" id="KW-0539">Nucleus</keyword>
<keyword evidence="5" id="KW-0804">Transcription</keyword>
<dbReference type="InterPro" id="IPR015351">
    <property type="entry name" value="RBP-J/Cbf11/Cbf12_DNA-bd"/>
</dbReference>
<reference evidence="10" key="1">
    <citation type="submission" date="2021-06" db="EMBL/GenBank/DDBJ databases">
        <authorList>
            <person name="Kallberg Y."/>
            <person name="Tangrot J."/>
            <person name="Rosling A."/>
        </authorList>
    </citation>
    <scope>NUCLEOTIDE SEQUENCE</scope>
    <source>
        <strain evidence="10">MT106</strain>
    </source>
</reference>
<evidence type="ECO:0000256" key="4">
    <source>
        <dbReference type="ARBA" id="ARBA00023125"/>
    </source>
</evidence>
<feature type="compositionally biased region" description="Polar residues" evidence="7">
    <location>
        <begin position="16"/>
        <end position="35"/>
    </location>
</feature>
<dbReference type="Pfam" id="PF09270">
    <property type="entry name" value="BTD"/>
    <property type="match status" value="1"/>
</dbReference>
<organism evidence="10 11">
    <name type="scientific">Ambispora gerdemannii</name>
    <dbReference type="NCBI Taxonomy" id="144530"/>
    <lineage>
        <taxon>Eukaryota</taxon>
        <taxon>Fungi</taxon>
        <taxon>Fungi incertae sedis</taxon>
        <taxon>Mucoromycota</taxon>
        <taxon>Glomeromycotina</taxon>
        <taxon>Glomeromycetes</taxon>
        <taxon>Archaeosporales</taxon>
        <taxon>Ambisporaceae</taxon>
        <taxon>Ambispora</taxon>
    </lineage>
</organism>
<gene>
    <name evidence="10" type="ORF">AGERDE_LOCUS2839</name>
</gene>
<keyword evidence="4" id="KW-0238">DNA-binding</keyword>
<keyword evidence="11" id="KW-1185">Reference proteome</keyword>
<feature type="region of interest" description="Disordered" evidence="7">
    <location>
        <begin position="156"/>
        <end position="180"/>
    </location>
</feature>
<feature type="region of interest" description="Disordered" evidence="7">
    <location>
        <begin position="1"/>
        <end position="53"/>
    </location>
</feature>
<feature type="compositionally biased region" description="Pro residues" evidence="7">
    <location>
        <begin position="99"/>
        <end position="109"/>
    </location>
</feature>
<dbReference type="InterPro" id="IPR015350">
    <property type="entry name" value="Beta-trefoil_DNA-bd_dom"/>
</dbReference>
<evidence type="ECO:0000259" key="8">
    <source>
        <dbReference type="SMART" id="SM01267"/>
    </source>
</evidence>
<name>A0A9N8Z509_9GLOM</name>
<evidence type="ECO:0000256" key="6">
    <source>
        <dbReference type="ARBA" id="ARBA00023242"/>
    </source>
</evidence>
<feature type="compositionally biased region" description="Basic and acidic residues" evidence="7">
    <location>
        <begin position="119"/>
        <end position="131"/>
    </location>
</feature>
<comment type="caution">
    <text evidence="10">The sequence shown here is derived from an EMBL/GenBank/DDBJ whole genome shotgun (WGS) entry which is preliminary data.</text>
</comment>
<dbReference type="AlphaFoldDB" id="A0A9N8Z509"/>
<feature type="compositionally biased region" description="Polar residues" evidence="7">
    <location>
        <begin position="156"/>
        <end position="166"/>
    </location>
</feature>
<evidence type="ECO:0000313" key="11">
    <source>
        <dbReference type="Proteomes" id="UP000789831"/>
    </source>
</evidence>
<evidence type="ECO:0000313" key="10">
    <source>
        <dbReference type="EMBL" id="CAG8473142.1"/>
    </source>
</evidence>
<dbReference type="SMART" id="SM01267">
    <property type="entry name" value="LAG1_DNAbind"/>
    <property type="match status" value="1"/>
</dbReference>
<dbReference type="GO" id="GO:0000978">
    <property type="term" value="F:RNA polymerase II cis-regulatory region sequence-specific DNA binding"/>
    <property type="evidence" value="ECO:0007669"/>
    <property type="project" value="InterPro"/>
</dbReference>